<keyword evidence="2" id="KW-1185">Reference proteome</keyword>
<dbReference type="EMBL" id="JAIZAY010000342">
    <property type="protein sequence ID" value="KAJ8018476.1"/>
    <property type="molecule type" value="Genomic_DNA"/>
</dbReference>
<evidence type="ECO:0000313" key="1">
    <source>
        <dbReference type="EMBL" id="KAJ8018476.1"/>
    </source>
</evidence>
<protein>
    <submittedName>
        <fullName evidence="1">Uncharacterized protein</fullName>
    </submittedName>
</protein>
<name>A0A9Q0YBH5_HOLLE</name>
<organism evidence="1 2">
    <name type="scientific">Holothuria leucospilota</name>
    <name type="common">Black long sea cucumber</name>
    <name type="synonym">Mertensiothuria leucospilota</name>
    <dbReference type="NCBI Taxonomy" id="206669"/>
    <lineage>
        <taxon>Eukaryota</taxon>
        <taxon>Metazoa</taxon>
        <taxon>Echinodermata</taxon>
        <taxon>Eleutherozoa</taxon>
        <taxon>Echinozoa</taxon>
        <taxon>Holothuroidea</taxon>
        <taxon>Aspidochirotacea</taxon>
        <taxon>Aspidochirotida</taxon>
        <taxon>Holothuriidae</taxon>
        <taxon>Holothuria</taxon>
    </lineage>
</organism>
<comment type="caution">
    <text evidence="1">The sequence shown here is derived from an EMBL/GenBank/DDBJ whole genome shotgun (WGS) entry which is preliminary data.</text>
</comment>
<evidence type="ECO:0000313" key="2">
    <source>
        <dbReference type="Proteomes" id="UP001152320"/>
    </source>
</evidence>
<dbReference type="AlphaFoldDB" id="A0A9Q0YBH5"/>
<dbReference type="OrthoDB" id="10066957at2759"/>
<reference evidence="1" key="1">
    <citation type="submission" date="2021-10" db="EMBL/GenBank/DDBJ databases">
        <title>Tropical sea cucumber genome reveals ecological adaptation and Cuvierian tubules defense mechanism.</title>
        <authorList>
            <person name="Chen T."/>
        </authorList>
    </citation>
    <scope>NUCLEOTIDE SEQUENCE</scope>
    <source>
        <strain evidence="1">Nanhai2018</strain>
        <tissue evidence="1">Muscle</tissue>
    </source>
</reference>
<proteinExistence type="predicted"/>
<accession>A0A9Q0YBH5</accession>
<sequence>MQARRKLKATDIVIKEDLTHANYTLLSQTTKHDKVVNCWTSDGHLRALVKTNDQREIKVTINSVSNLSKL</sequence>
<dbReference type="Proteomes" id="UP001152320">
    <property type="component" value="Unassembled WGS sequence"/>
</dbReference>
<gene>
    <name evidence="1" type="ORF">HOLleu_43520</name>
</gene>